<name>A0A193LH66_9GAMM</name>
<dbReference type="PROSITE" id="PS51257">
    <property type="entry name" value="PROKAR_LIPOPROTEIN"/>
    <property type="match status" value="1"/>
</dbReference>
<keyword evidence="2" id="KW-1185">Reference proteome</keyword>
<sequence length="415" mass="47315">MTERYTFLPASLIVATLFLTTACTVSEVITAEHTDLEVARQEIAENLLLDVGIINFDEGIPKSNDPEKTGVYEEIRRAEARYLPYHIKTTLQGTGYWGAVRVIPSRYVFTDVTLSGEIERSDGEYIELRVRVEDATGRHWFERSYDMQTGIRSFDQGRDRSQDPYQKVFNDIANDMHAFALTLSNADIQRIRQVSEMQFFADMAPDTYGDYVTTDEAGMSSLLRLPAENDPMVERLRQIRERDRLVIDTLNEHYANFYYGVALPYEGWRKKARENAINIRQVKRSATMRALLGVVVVAGSLQMDTDSSSRSRRRAKSVTQAVGINRGIETIISAWNLRQSADMYREDIRELSESFIAEAAPLTVQVEGESRRLTGTAEAQYESWRKLLKDIYQLETGFPDDLDVGVPARSAQIRD</sequence>
<evidence type="ECO:0008006" key="3">
    <source>
        <dbReference type="Google" id="ProtNLM"/>
    </source>
</evidence>
<dbReference type="STRING" id="1548547.BA177_12105"/>
<reference evidence="1 2" key="1">
    <citation type="submission" date="2016-06" db="EMBL/GenBank/DDBJ databases">
        <title>Complete genome sequence of a deep-branching marine Gamma Proteobacterium Woeseia oceani type strain XK5.</title>
        <authorList>
            <person name="Mu D."/>
            <person name="Du Z."/>
        </authorList>
    </citation>
    <scope>NUCLEOTIDE SEQUENCE [LARGE SCALE GENOMIC DNA]</scope>
    <source>
        <strain evidence="1 2">XK5</strain>
    </source>
</reference>
<evidence type="ECO:0000313" key="2">
    <source>
        <dbReference type="Proteomes" id="UP000092695"/>
    </source>
</evidence>
<protein>
    <recommendedName>
        <fullName evidence="3">Lipoprotein</fullName>
    </recommendedName>
</protein>
<evidence type="ECO:0000313" key="1">
    <source>
        <dbReference type="EMBL" id="ANO51842.1"/>
    </source>
</evidence>
<dbReference type="EMBL" id="CP016268">
    <property type="protein sequence ID" value="ANO51842.1"/>
    <property type="molecule type" value="Genomic_DNA"/>
</dbReference>
<dbReference type="KEGG" id="woc:BA177_12105"/>
<dbReference type="OrthoDB" id="5487683at2"/>
<dbReference type="AlphaFoldDB" id="A0A193LH66"/>
<accession>A0A193LH66</accession>
<organism evidence="1 2">
    <name type="scientific">Woeseia oceani</name>
    <dbReference type="NCBI Taxonomy" id="1548547"/>
    <lineage>
        <taxon>Bacteria</taxon>
        <taxon>Pseudomonadati</taxon>
        <taxon>Pseudomonadota</taxon>
        <taxon>Gammaproteobacteria</taxon>
        <taxon>Woeseiales</taxon>
        <taxon>Woeseiaceae</taxon>
        <taxon>Woeseia</taxon>
    </lineage>
</organism>
<gene>
    <name evidence="1" type="ORF">BA177_12105</name>
</gene>
<proteinExistence type="predicted"/>
<dbReference type="Proteomes" id="UP000092695">
    <property type="component" value="Chromosome"/>
</dbReference>
<dbReference type="RefSeq" id="WP_068616545.1">
    <property type="nucleotide sequence ID" value="NZ_CP016268.1"/>
</dbReference>